<dbReference type="eggNOG" id="ENOG5032XDY">
    <property type="taxonomic scope" value="Bacteria"/>
</dbReference>
<organism evidence="1 2">
    <name type="scientific">Sporocytophaga myxococcoides</name>
    <dbReference type="NCBI Taxonomy" id="153721"/>
    <lineage>
        <taxon>Bacteria</taxon>
        <taxon>Pseudomonadati</taxon>
        <taxon>Bacteroidota</taxon>
        <taxon>Cytophagia</taxon>
        <taxon>Cytophagales</taxon>
        <taxon>Cytophagaceae</taxon>
        <taxon>Sporocytophaga</taxon>
    </lineage>
</organism>
<dbReference type="STRING" id="153721.MYP_4407"/>
<reference evidence="1 2" key="1">
    <citation type="submission" date="2014-09" db="EMBL/GenBank/DDBJ databases">
        <title>Sporocytophaga myxococcoides PG-01 genome sequencing.</title>
        <authorList>
            <person name="Liu L."/>
            <person name="Gao P.J."/>
            <person name="Chen G.J."/>
            <person name="Wang L.S."/>
        </authorList>
    </citation>
    <scope>NUCLEOTIDE SEQUENCE [LARGE SCALE GENOMIC DNA]</scope>
    <source>
        <strain evidence="1 2">PG-01</strain>
    </source>
</reference>
<evidence type="ECO:0000313" key="1">
    <source>
        <dbReference type="EMBL" id="GAL87177.1"/>
    </source>
</evidence>
<evidence type="ECO:0008006" key="3">
    <source>
        <dbReference type="Google" id="ProtNLM"/>
    </source>
</evidence>
<comment type="caution">
    <text evidence="1">The sequence shown here is derived from an EMBL/GenBank/DDBJ whole genome shotgun (WGS) entry which is preliminary data.</text>
</comment>
<dbReference type="EMBL" id="BBLT01000011">
    <property type="protein sequence ID" value="GAL87177.1"/>
    <property type="molecule type" value="Genomic_DNA"/>
</dbReference>
<name>A0A098LL75_9BACT</name>
<dbReference type="Proteomes" id="UP000030185">
    <property type="component" value="Unassembled WGS sequence"/>
</dbReference>
<keyword evidence="2" id="KW-1185">Reference proteome</keyword>
<proteinExistence type="predicted"/>
<evidence type="ECO:0000313" key="2">
    <source>
        <dbReference type="Proteomes" id="UP000030185"/>
    </source>
</evidence>
<protein>
    <recommendedName>
        <fullName evidence="3">Ezrin/radixin/moesin family protein</fullName>
    </recommendedName>
</protein>
<sequence length="175" mass="19495">MFGLLMFLTFCAGYAQSDKETEKEWAKKLKSLTPMEYKKLVEEKDALSAQVSQTASLKSEVDAKNKEIEQLKKSLQSGGGAGSAKSKTVPGVVFKVQVGSFRNKDLSKYFDNNPNFSGEVDKDGIKKYTLGNFADYWEANTFKKALRDMGVKDAWIVAYKNGERVPIKDVLEGVL</sequence>
<dbReference type="AlphaFoldDB" id="A0A098LL75"/>
<accession>A0A098LL75</accession>
<gene>
    <name evidence="1" type="ORF">MYP_4407</name>
</gene>